<sequence>MVDVTDSAADALGVTSEAARHALDAVLADPAGTLLALDFDGTLSPIIDRPEDAVIHPCAAAALDRLGQLIGTVAIITGRPAKAAVDLGRLDQLDGLGDMVVLGQYGAERWDADTGRFYIPPVPTNIGQVESEVHKIIDDLGLRGVSIENKHRAIGVHTRTADDPAGSFDKLVEPVTRIAEENGLHVEPGRSVLEIRPSGRDKGAALAELIIERGARAVIFGGDDLGDVPAFDEVVRQRDAGLPGLLIASASDEQSALVGRADVVRHGPAEVAEWLNALADELERRAA</sequence>
<dbReference type="UniPathway" id="UPA00299"/>
<dbReference type="SUPFAM" id="SSF56784">
    <property type="entry name" value="HAD-like"/>
    <property type="match status" value="1"/>
</dbReference>
<dbReference type="Gene3D" id="3.30.70.1020">
    <property type="entry name" value="Trehalose-6-phosphate phosphatase related protein, domain 2"/>
    <property type="match status" value="1"/>
</dbReference>
<proteinExistence type="inferred from homology"/>
<evidence type="ECO:0000256" key="2">
    <source>
        <dbReference type="ARBA" id="ARBA00024179"/>
    </source>
</evidence>
<keyword evidence="3" id="KW-0460">Magnesium</keyword>
<dbReference type="EMBL" id="JACBZS010000001">
    <property type="protein sequence ID" value="NYI69924.1"/>
    <property type="molecule type" value="Genomic_DNA"/>
</dbReference>
<comment type="pathway">
    <text evidence="3">Glycan biosynthesis; trehalose biosynthesis.</text>
</comment>
<keyword evidence="3" id="KW-0479">Metal-binding</keyword>
<accession>A0A7Z0D6T3</accession>
<keyword evidence="5" id="KW-1185">Reference proteome</keyword>
<dbReference type="Pfam" id="PF02358">
    <property type="entry name" value="Trehalose_PPase"/>
    <property type="match status" value="1"/>
</dbReference>
<comment type="similarity">
    <text evidence="3">Belongs to the trehalose phosphatase family.</text>
</comment>
<dbReference type="PANTHER" id="PTHR43768">
    <property type="entry name" value="TREHALOSE 6-PHOSPHATE PHOSPHATASE"/>
    <property type="match status" value="1"/>
</dbReference>
<dbReference type="EC" id="3.1.3.12" evidence="3"/>
<dbReference type="InterPro" id="IPR003337">
    <property type="entry name" value="Trehalose_PPase"/>
</dbReference>
<keyword evidence="1 3" id="KW-0378">Hydrolase</keyword>
<comment type="catalytic activity">
    <reaction evidence="3">
        <text>alpha,alpha-trehalose 6-phosphate + H2O = alpha,alpha-trehalose + phosphate</text>
        <dbReference type="Rhea" id="RHEA:23420"/>
        <dbReference type="ChEBI" id="CHEBI:15377"/>
        <dbReference type="ChEBI" id="CHEBI:16551"/>
        <dbReference type="ChEBI" id="CHEBI:43474"/>
        <dbReference type="ChEBI" id="CHEBI:58429"/>
        <dbReference type="EC" id="3.1.3.12"/>
    </reaction>
</comment>
<comment type="function">
    <text evidence="2 3">Removes the phosphate from trehalose 6-phosphate to produce free trehalose.</text>
</comment>
<dbReference type="AlphaFoldDB" id="A0A7Z0D6T3"/>
<protein>
    <recommendedName>
        <fullName evidence="3">Trehalose 6-phosphate phosphatase</fullName>
        <ecNumber evidence="3">3.1.3.12</ecNumber>
    </recommendedName>
</protein>
<name>A0A7Z0D6T3_9ACTN</name>
<dbReference type="PANTHER" id="PTHR43768:SF3">
    <property type="entry name" value="TREHALOSE 6-PHOSPHATE PHOSPHATASE"/>
    <property type="match status" value="1"/>
</dbReference>
<organism evidence="4 5">
    <name type="scientific">Naumannella cuiyingiana</name>
    <dbReference type="NCBI Taxonomy" id="1347891"/>
    <lineage>
        <taxon>Bacteria</taxon>
        <taxon>Bacillati</taxon>
        <taxon>Actinomycetota</taxon>
        <taxon>Actinomycetes</taxon>
        <taxon>Propionibacteriales</taxon>
        <taxon>Propionibacteriaceae</taxon>
        <taxon>Naumannella</taxon>
    </lineage>
</organism>
<dbReference type="Proteomes" id="UP000527616">
    <property type="component" value="Unassembled WGS sequence"/>
</dbReference>
<dbReference type="RefSeq" id="WP_179443936.1">
    <property type="nucleotide sequence ID" value="NZ_JACBZS010000001.1"/>
</dbReference>
<comment type="cofactor">
    <cofactor evidence="3">
        <name>Mg(2+)</name>
        <dbReference type="ChEBI" id="CHEBI:18420"/>
    </cofactor>
</comment>
<reference evidence="4 5" key="1">
    <citation type="submission" date="2020-07" db="EMBL/GenBank/DDBJ databases">
        <title>Sequencing the genomes of 1000 actinobacteria strains.</title>
        <authorList>
            <person name="Klenk H.-P."/>
        </authorList>
    </citation>
    <scope>NUCLEOTIDE SEQUENCE [LARGE SCALE GENOMIC DNA]</scope>
    <source>
        <strain evidence="4 5">DSM 103164</strain>
    </source>
</reference>
<evidence type="ECO:0000313" key="5">
    <source>
        <dbReference type="Proteomes" id="UP000527616"/>
    </source>
</evidence>
<dbReference type="InterPro" id="IPR036412">
    <property type="entry name" value="HAD-like_sf"/>
</dbReference>
<dbReference type="GO" id="GO:0005992">
    <property type="term" value="P:trehalose biosynthetic process"/>
    <property type="evidence" value="ECO:0007669"/>
    <property type="project" value="UniProtKB-UniPathway"/>
</dbReference>
<evidence type="ECO:0000313" key="4">
    <source>
        <dbReference type="EMBL" id="NYI69924.1"/>
    </source>
</evidence>
<dbReference type="GO" id="GO:0004805">
    <property type="term" value="F:trehalose-phosphatase activity"/>
    <property type="evidence" value="ECO:0007669"/>
    <property type="project" value="UniProtKB-EC"/>
</dbReference>
<dbReference type="NCBIfam" id="TIGR00685">
    <property type="entry name" value="T6PP"/>
    <property type="match status" value="1"/>
</dbReference>
<dbReference type="InterPro" id="IPR023214">
    <property type="entry name" value="HAD_sf"/>
</dbReference>
<gene>
    <name evidence="4" type="ORF">GGQ54_000484</name>
</gene>
<dbReference type="GO" id="GO:0046872">
    <property type="term" value="F:metal ion binding"/>
    <property type="evidence" value="ECO:0007669"/>
    <property type="project" value="UniProtKB-KW"/>
</dbReference>
<dbReference type="InterPro" id="IPR044651">
    <property type="entry name" value="OTSB-like"/>
</dbReference>
<evidence type="ECO:0000256" key="3">
    <source>
        <dbReference type="RuleBase" id="RU361117"/>
    </source>
</evidence>
<dbReference type="Gene3D" id="3.40.50.1000">
    <property type="entry name" value="HAD superfamily/HAD-like"/>
    <property type="match status" value="1"/>
</dbReference>
<evidence type="ECO:0000256" key="1">
    <source>
        <dbReference type="ARBA" id="ARBA00022801"/>
    </source>
</evidence>
<comment type="caution">
    <text evidence="4">The sequence shown here is derived from an EMBL/GenBank/DDBJ whole genome shotgun (WGS) entry which is preliminary data.</text>
</comment>